<dbReference type="Proteomes" id="UP000471521">
    <property type="component" value="Unassembled WGS sequence"/>
</dbReference>
<dbReference type="OrthoDB" id="102247at2157"/>
<dbReference type="EMBL" id="WUUU01000013">
    <property type="protein sequence ID" value="MXR19706.1"/>
    <property type="molecule type" value="Genomic_DNA"/>
</dbReference>
<dbReference type="RefSeq" id="WP_159525282.1">
    <property type="nucleotide sequence ID" value="NZ_WUUU01000013.1"/>
</dbReference>
<evidence type="ECO:0000313" key="4">
    <source>
        <dbReference type="Proteomes" id="UP000471521"/>
    </source>
</evidence>
<keyword evidence="1" id="KW-1133">Transmembrane helix</keyword>
<sequence>MNADSRLAVGGGLLVALTAAVSVLAYPEMPAEMATHWNASGDVDGTMSRTLALSLLPALTALTLGFFLALPRIDPRNDYESFRFAYDALALTTLGFLAYVHAVVVLVNASYDLGVLQALAPALGGIYVVAGYVTERAEQNWFVGVRTPWTLEDEDVWRQTNDAVGTLLKLGGVVAAAGFFRPAYALVLVVVPVVAVAVGSVAYSYHLYERAT</sequence>
<keyword evidence="4" id="KW-1185">Reference proteome</keyword>
<comment type="caution">
    <text evidence="3">The sequence shown here is derived from an EMBL/GenBank/DDBJ whole genome shotgun (WGS) entry which is preliminary data.</text>
</comment>
<gene>
    <name evidence="3" type="ORF">GRX66_03460</name>
</gene>
<dbReference type="AlphaFoldDB" id="A0A6B0SGG6"/>
<dbReference type="PANTHER" id="PTHR37810">
    <property type="entry name" value="IMMUNITY PROTEIN SDPI"/>
    <property type="match status" value="1"/>
</dbReference>
<evidence type="ECO:0000259" key="2">
    <source>
        <dbReference type="Pfam" id="PF07853"/>
    </source>
</evidence>
<dbReference type="PANTHER" id="PTHR37810:SF5">
    <property type="entry name" value="IMMUNITY PROTEIN SDPI"/>
    <property type="match status" value="1"/>
</dbReference>
<dbReference type="Pfam" id="PF07853">
    <property type="entry name" value="DUF1648"/>
    <property type="match status" value="1"/>
</dbReference>
<feature type="transmembrane region" description="Helical" evidence="1">
    <location>
        <begin position="183"/>
        <end position="205"/>
    </location>
</feature>
<evidence type="ECO:0000256" key="1">
    <source>
        <dbReference type="SAM" id="Phobius"/>
    </source>
</evidence>
<feature type="transmembrane region" description="Helical" evidence="1">
    <location>
        <begin position="49"/>
        <end position="70"/>
    </location>
</feature>
<feature type="transmembrane region" description="Helical" evidence="1">
    <location>
        <begin position="82"/>
        <end position="107"/>
    </location>
</feature>
<dbReference type="InterPro" id="IPR012867">
    <property type="entry name" value="DUF1648"/>
</dbReference>
<feature type="domain" description="DUF1648" evidence="2">
    <location>
        <begin position="13"/>
        <end position="60"/>
    </location>
</feature>
<organism evidence="3 4">
    <name type="scientific">Halobacterium bonnevillei</name>
    <dbReference type="NCBI Taxonomy" id="2692200"/>
    <lineage>
        <taxon>Archaea</taxon>
        <taxon>Methanobacteriati</taxon>
        <taxon>Methanobacteriota</taxon>
        <taxon>Stenosarchaea group</taxon>
        <taxon>Halobacteria</taxon>
        <taxon>Halobacteriales</taxon>
        <taxon>Halobacteriaceae</taxon>
        <taxon>Halobacterium</taxon>
    </lineage>
</organism>
<protein>
    <submittedName>
        <fullName evidence="3">DUF1648 domain-containing protein</fullName>
    </submittedName>
</protein>
<feature type="transmembrane region" description="Helical" evidence="1">
    <location>
        <begin position="113"/>
        <end position="133"/>
    </location>
</feature>
<name>A0A6B0SGG6_9EURY</name>
<dbReference type="InterPro" id="IPR026272">
    <property type="entry name" value="SdpI"/>
</dbReference>
<evidence type="ECO:0000313" key="3">
    <source>
        <dbReference type="EMBL" id="MXR19706.1"/>
    </source>
</evidence>
<dbReference type="Pfam" id="PF13630">
    <property type="entry name" value="SdpI"/>
    <property type="match status" value="1"/>
</dbReference>
<keyword evidence="1" id="KW-0472">Membrane</keyword>
<dbReference type="GO" id="GO:0009636">
    <property type="term" value="P:response to toxic substance"/>
    <property type="evidence" value="ECO:0007669"/>
    <property type="project" value="TreeGrafter"/>
</dbReference>
<keyword evidence="1" id="KW-0812">Transmembrane</keyword>
<accession>A0A6B0SGG6</accession>
<reference evidence="3 4" key="1">
    <citation type="submission" date="2019-12" db="EMBL/GenBank/DDBJ databases">
        <title>Isolation and characterization of three novel carbon monoxide-oxidizing members of Halobacteria from salione crusts and soils.</title>
        <authorList>
            <person name="Myers M.R."/>
            <person name="King G.M."/>
        </authorList>
    </citation>
    <scope>NUCLEOTIDE SEQUENCE [LARGE SCALE GENOMIC DNA]</scope>
    <source>
        <strain evidence="3 4">PCN9</strain>
    </source>
</reference>
<proteinExistence type="predicted"/>
<dbReference type="PIRSF" id="PIRSF038959">
    <property type="entry name" value="SdpI"/>
    <property type="match status" value="1"/>
</dbReference>
<dbReference type="InterPro" id="IPR025962">
    <property type="entry name" value="SdpI/YhfL"/>
</dbReference>